<evidence type="ECO:0000256" key="1">
    <source>
        <dbReference type="SAM" id="SignalP"/>
    </source>
</evidence>
<feature type="chain" id="PRO_5045388049" evidence="1">
    <location>
        <begin position="31"/>
        <end position="239"/>
    </location>
</feature>
<evidence type="ECO:0000313" key="3">
    <source>
        <dbReference type="Proteomes" id="UP001324380"/>
    </source>
</evidence>
<keyword evidence="1" id="KW-0732">Signal</keyword>
<accession>A0ABZ0TV22</accession>
<dbReference type="RefSeq" id="WP_321565699.1">
    <property type="nucleotide sequence ID" value="NZ_CP139558.1"/>
</dbReference>
<gene>
    <name evidence="2" type="ORF">SNE25_13870</name>
</gene>
<protein>
    <submittedName>
        <fullName evidence="2">Uncharacterized protein</fullName>
    </submittedName>
</protein>
<dbReference type="EMBL" id="CP139558">
    <property type="protein sequence ID" value="WPU96606.1"/>
    <property type="molecule type" value="Genomic_DNA"/>
</dbReference>
<reference evidence="2 3" key="1">
    <citation type="submission" date="2023-11" db="EMBL/GenBank/DDBJ databases">
        <title>Analysis of the Genomes of Mucilaginibacter gossypii cycad 4 and M. sabulilitoris SNA2: microbes with the potential for plant growth promotion.</title>
        <authorList>
            <person name="Hirsch A.M."/>
            <person name="Humm E."/>
            <person name="Rubbi M."/>
            <person name="Del Vecchio G."/>
            <person name="Ha S.M."/>
            <person name="Pellegrini M."/>
            <person name="Gunsalus R.P."/>
        </authorList>
    </citation>
    <scope>NUCLEOTIDE SEQUENCE [LARGE SCALE GENOMIC DNA]</scope>
    <source>
        <strain evidence="2 3">SNA2</strain>
    </source>
</reference>
<feature type="signal peptide" evidence="1">
    <location>
        <begin position="1"/>
        <end position="30"/>
    </location>
</feature>
<sequence>MKSPRVLKKTGLIAVFLLNLFFTCAAQQHADSVAAAGKPLNNSDSTVLTFLHIKHLSVPITNVPGWRNPKAFKLKYKTDNIDWTSPALIPLDNDSLGFLVKVRIPLNIYKLHPMFTCNAAAMWGGPESDRENWSSATIVSYDGVTARGIQLQLVSNPVKAEVYLIPRRVWLNRIQNSNWQKNNVLIEAFLVDSDKTNTSVGIDETVYTVIFKLGDKYLIRTHYTKPLELEPIQKVSVDF</sequence>
<keyword evidence="3" id="KW-1185">Reference proteome</keyword>
<evidence type="ECO:0000313" key="2">
    <source>
        <dbReference type="EMBL" id="WPU96606.1"/>
    </source>
</evidence>
<name>A0ABZ0TV22_9SPHI</name>
<proteinExistence type="predicted"/>
<dbReference type="Proteomes" id="UP001324380">
    <property type="component" value="Chromosome"/>
</dbReference>
<organism evidence="2 3">
    <name type="scientific">Mucilaginibacter sabulilitoris</name>
    <dbReference type="NCBI Taxonomy" id="1173583"/>
    <lineage>
        <taxon>Bacteria</taxon>
        <taxon>Pseudomonadati</taxon>
        <taxon>Bacteroidota</taxon>
        <taxon>Sphingobacteriia</taxon>
        <taxon>Sphingobacteriales</taxon>
        <taxon>Sphingobacteriaceae</taxon>
        <taxon>Mucilaginibacter</taxon>
    </lineage>
</organism>